<dbReference type="RefSeq" id="WP_177058011.1">
    <property type="nucleotide sequence ID" value="NZ_JACAPB010000019.1"/>
</dbReference>
<proteinExistence type="predicted"/>
<comment type="caution">
    <text evidence="1">The sequence shown here is derived from an EMBL/GenBank/DDBJ whole genome shotgun (WGS) entry which is preliminary data.</text>
</comment>
<gene>
    <name evidence="1" type="ORF">HX876_23935</name>
</gene>
<evidence type="ECO:0008006" key="3">
    <source>
        <dbReference type="Google" id="ProtNLM"/>
    </source>
</evidence>
<dbReference type="AlphaFoldDB" id="A0A7Y7YGL4"/>
<protein>
    <recommendedName>
        <fullName evidence="3">Prevent-host-death family protein</fullName>
    </recommendedName>
</protein>
<sequence length="60" mass="6471">MPDAQTSLEFILEQVICGSEVIITRYGLEVARITAVQGPRKNTAAVLPLPPQASWVPHAS</sequence>
<evidence type="ECO:0000313" key="2">
    <source>
        <dbReference type="Proteomes" id="UP000520592"/>
    </source>
</evidence>
<name>A0A7Y7YGL4_9PSED</name>
<dbReference type="Proteomes" id="UP000520592">
    <property type="component" value="Unassembled WGS sequence"/>
</dbReference>
<dbReference type="EMBL" id="JACAQD010000032">
    <property type="protein sequence ID" value="NWC35431.1"/>
    <property type="molecule type" value="Genomic_DNA"/>
</dbReference>
<reference evidence="1 2" key="1">
    <citation type="submission" date="2020-04" db="EMBL/GenBank/DDBJ databases">
        <title>Molecular characterization of pseudomonads from Agaricus bisporus reveal novel blotch 2 pathogens in Western Europe.</title>
        <authorList>
            <person name="Taparia T."/>
            <person name="Krijger M."/>
            <person name="Haynes E."/>
            <person name="Elpinstone J.G."/>
            <person name="Noble R."/>
            <person name="Van Der Wolf J."/>
        </authorList>
    </citation>
    <scope>NUCLEOTIDE SEQUENCE [LARGE SCALE GENOMIC DNA]</scope>
    <source>
        <strain evidence="1 2">IPO3737</strain>
    </source>
</reference>
<evidence type="ECO:0000313" key="1">
    <source>
        <dbReference type="EMBL" id="NWC35431.1"/>
    </source>
</evidence>
<organism evidence="1 2">
    <name type="scientific">Pseudomonas gingeri</name>
    <dbReference type="NCBI Taxonomy" id="117681"/>
    <lineage>
        <taxon>Bacteria</taxon>
        <taxon>Pseudomonadati</taxon>
        <taxon>Pseudomonadota</taxon>
        <taxon>Gammaproteobacteria</taxon>
        <taxon>Pseudomonadales</taxon>
        <taxon>Pseudomonadaceae</taxon>
        <taxon>Pseudomonas</taxon>
    </lineage>
</organism>
<accession>A0A7Y7YGL4</accession>